<dbReference type="EMBL" id="RBPS01000017">
    <property type="protein sequence ID" value="RMO41454.1"/>
    <property type="molecule type" value="Genomic_DNA"/>
</dbReference>
<dbReference type="InterPro" id="IPR028049">
    <property type="entry name" value="Imm-NTF2"/>
</dbReference>
<name>A0A3M4UVQ3_PSESG</name>
<evidence type="ECO:0000313" key="5">
    <source>
        <dbReference type="Proteomes" id="UP000273536"/>
    </source>
</evidence>
<proteinExistence type="predicted"/>
<dbReference type="EMBL" id="RBQX01000160">
    <property type="protein sequence ID" value="RMQ16509.1"/>
    <property type="molecule type" value="Genomic_DNA"/>
</dbReference>
<evidence type="ECO:0000259" key="1">
    <source>
        <dbReference type="Pfam" id="PF15655"/>
    </source>
</evidence>
<evidence type="ECO:0000313" key="2">
    <source>
        <dbReference type="EMBL" id="RMO41454.1"/>
    </source>
</evidence>
<dbReference type="Pfam" id="PF15655">
    <property type="entry name" value="Imm-NTF2"/>
    <property type="match status" value="1"/>
</dbReference>
<organism evidence="2 5">
    <name type="scientific">Pseudomonas savastanoi pv. glycinea</name>
    <name type="common">Pseudomonas syringae pv. glycinea</name>
    <dbReference type="NCBI Taxonomy" id="318"/>
    <lineage>
        <taxon>Bacteria</taxon>
        <taxon>Pseudomonadati</taxon>
        <taxon>Pseudomonadota</taxon>
        <taxon>Gammaproteobacteria</taxon>
        <taxon>Pseudomonadales</taxon>
        <taxon>Pseudomonadaceae</taxon>
        <taxon>Pseudomonas</taxon>
    </lineage>
</organism>
<dbReference type="Proteomes" id="UP000273536">
    <property type="component" value="Unassembled WGS sequence"/>
</dbReference>
<comment type="caution">
    <text evidence="2">The sequence shown here is derived from an EMBL/GenBank/DDBJ whole genome shotgun (WGS) entry which is preliminary data.</text>
</comment>
<evidence type="ECO:0000313" key="3">
    <source>
        <dbReference type="EMBL" id="RMQ16509.1"/>
    </source>
</evidence>
<protein>
    <recommendedName>
        <fullName evidence="1">NTF2 fold immunity protein domain-containing protein</fullName>
    </recommendedName>
</protein>
<reference evidence="4 5" key="1">
    <citation type="submission" date="2018-08" db="EMBL/GenBank/DDBJ databases">
        <title>Recombination of ecologically and evolutionarily significant loci maintains genetic cohesion in the Pseudomonas syringae species complex.</title>
        <authorList>
            <person name="Dillon M."/>
            <person name="Thakur S."/>
            <person name="Almeida R.N.D."/>
            <person name="Weir B.S."/>
            <person name="Guttman D.S."/>
        </authorList>
    </citation>
    <scope>NUCLEOTIDE SEQUENCE [LARGE SCALE GENOMIC DNA]</scope>
    <source>
        <strain evidence="3 4">ICMP 4182</strain>
        <strain evidence="2 5">ICMP 6372</strain>
    </source>
</reference>
<sequence>MMVPNSTTNISTELNEEIVEKTFRDFSTALRNWENWFYTHKRENRNANNSTPNADGRARAELLAIFSTYVTEKGRNYDRLENLVCSMHPEYEFEEESIRLEISSKKTASLVYKKKHGLRQTYRLTFSIKDNTCRIQKREFQDNEKWRTTYI</sequence>
<accession>A0A3M4UVQ3</accession>
<evidence type="ECO:0000313" key="4">
    <source>
        <dbReference type="Proteomes" id="UP000272471"/>
    </source>
</evidence>
<dbReference type="AlphaFoldDB" id="A0A3M4UVQ3"/>
<dbReference type="Proteomes" id="UP000272471">
    <property type="component" value="Unassembled WGS sequence"/>
</dbReference>
<feature type="domain" description="NTF2 fold immunity protein" evidence="1">
    <location>
        <begin position="19"/>
        <end position="147"/>
    </location>
</feature>
<gene>
    <name evidence="3" type="ORF">ALQ11_101585</name>
    <name evidence="2" type="ORF">ALQ42_101565</name>
</gene>